<name>A0ABQ4N6X8_9BACL</name>
<keyword evidence="2" id="KW-1185">Reference proteome</keyword>
<evidence type="ECO:0000313" key="1">
    <source>
        <dbReference type="EMBL" id="GIQ63661.1"/>
    </source>
</evidence>
<gene>
    <name evidence="1" type="ORF">PACILC2_22290</name>
</gene>
<dbReference type="Proteomes" id="UP000680304">
    <property type="component" value="Unassembled WGS sequence"/>
</dbReference>
<proteinExistence type="predicted"/>
<reference evidence="1 2" key="1">
    <citation type="submission" date="2021-04" db="EMBL/GenBank/DDBJ databases">
        <title>Draft genome sequence of Paenibacillus cisolokensis, LC2-13A.</title>
        <authorList>
            <person name="Uke A."/>
            <person name="Chhe C."/>
            <person name="Baramee S."/>
            <person name="Kosugi A."/>
        </authorList>
    </citation>
    <scope>NUCLEOTIDE SEQUENCE [LARGE SCALE GENOMIC DNA]</scope>
    <source>
        <strain evidence="1 2">LC2-13A</strain>
    </source>
</reference>
<accession>A0ABQ4N6X8</accession>
<comment type="caution">
    <text evidence="1">The sequence shown here is derived from an EMBL/GenBank/DDBJ whole genome shotgun (WGS) entry which is preliminary data.</text>
</comment>
<sequence>MALKDPQEALTVALCMGCGGEIYEGDEVRRIREDGALVHNNGVCDVEFAFDSVYDAEGFATVGGYIE</sequence>
<organism evidence="1 2">
    <name type="scientific">Paenibacillus cisolokensis</name>
    <dbReference type="NCBI Taxonomy" id="1658519"/>
    <lineage>
        <taxon>Bacteria</taxon>
        <taxon>Bacillati</taxon>
        <taxon>Bacillota</taxon>
        <taxon>Bacilli</taxon>
        <taxon>Bacillales</taxon>
        <taxon>Paenibacillaceae</taxon>
        <taxon>Paenibacillus</taxon>
    </lineage>
</organism>
<evidence type="ECO:0000313" key="2">
    <source>
        <dbReference type="Proteomes" id="UP000680304"/>
    </source>
</evidence>
<dbReference type="RefSeq" id="WP_213528748.1">
    <property type="nucleotide sequence ID" value="NZ_BOVJ01000068.1"/>
</dbReference>
<dbReference type="EMBL" id="BOVJ01000068">
    <property type="protein sequence ID" value="GIQ63661.1"/>
    <property type="molecule type" value="Genomic_DNA"/>
</dbReference>
<protein>
    <submittedName>
        <fullName evidence="1">Uncharacterized protein</fullName>
    </submittedName>
</protein>